<evidence type="ECO:0000256" key="1">
    <source>
        <dbReference type="SAM" id="Phobius"/>
    </source>
</evidence>
<accession>A0A9X2IY97</accession>
<dbReference type="NCBIfam" id="NF041480">
    <property type="entry name" value="flag_mot_ctl_ZomB"/>
    <property type="match status" value="1"/>
</dbReference>
<evidence type="ECO:0000313" key="3">
    <source>
        <dbReference type="EMBL" id="MCM6776857.1"/>
    </source>
</evidence>
<protein>
    <recommendedName>
        <fullName evidence="2">Terminal beta-(1-&gt;2)-arabinofuranosyltransferase C-terminal domain-containing protein</fullName>
    </recommendedName>
</protein>
<proteinExistence type="predicted"/>
<dbReference type="InterPro" id="IPR048243">
    <property type="entry name" value="AftB-like"/>
</dbReference>
<sequence length="648" mass="71282">MVVAGDKRNEDAPTTALPVGAALRQALAARRASLLSRATFVGGVTLTVVLFGVGAWQRRWIADDGLIVLRTVRNLLAGNGPVFNSGERVETNTSAAWTYVVWFFSWLTQARLEYVVLGVALTLSLLAVVFAMLGAARLWGGAAGQLLLPAGALVYIAVPPARDYASSGLENCLVIFWIGVLWWLLMRWSQAEKVTLPALFGLVFWAGLCWVIRPEMTILGGLALLLVFSAPMPESRLRPIVIRALTVVVGGLVPLGYQIWRMGYYGLPVPNTAIAKEAGGAKWQQGFTYLWDLVGPYYLWLPLLLLVAAAVLVIRSSRRAAASASPRDGVTGLRALRQRLHSPTAIVLLMLFSGLLLIAFNLRVGGDFMHGRMLLPQLFILLLPVSVLPLRLPATRDPKAVAGVAVPLVAWFVAMGWALFAANTTANNAGASISDTGIVDERVYYVLNSGHDHPILAEDYLDYPRMRAMIRDIALTPDGGLLLNSPSFMMWYVAPPPLPIPEDGHGHTVYFLNLGMTSMNVPLNVRVIDQEGLAYPLAAHTDRLADGRIGHDKNLYPDWVVVDTGMVDRHPWMPWFLDEKWVTQARTALSCPATQDLLASSRAPLTWDRFRHNIVQSLHFAKYRIDRVPKYEIQRCHLVDPTTPTAPN</sequence>
<organism evidence="3 4">
    <name type="scientific">Nocardia pulmonis</name>
    <dbReference type="NCBI Taxonomy" id="2951408"/>
    <lineage>
        <taxon>Bacteria</taxon>
        <taxon>Bacillati</taxon>
        <taxon>Actinomycetota</taxon>
        <taxon>Actinomycetes</taxon>
        <taxon>Mycobacteriales</taxon>
        <taxon>Nocardiaceae</taxon>
        <taxon>Nocardia</taxon>
    </lineage>
</organism>
<reference evidence="3" key="1">
    <citation type="submission" date="2022-06" db="EMBL/GenBank/DDBJ databases">
        <title>Novel species in genus nocardia.</title>
        <authorList>
            <person name="Li F."/>
        </authorList>
    </citation>
    <scope>NUCLEOTIDE SEQUENCE</scope>
    <source>
        <strain evidence="3">CDC141</strain>
    </source>
</reference>
<feature type="transmembrane region" description="Helical" evidence="1">
    <location>
        <begin position="344"/>
        <end position="362"/>
    </location>
</feature>
<dbReference type="Proteomes" id="UP001139157">
    <property type="component" value="Unassembled WGS sequence"/>
</dbReference>
<feature type="transmembrane region" description="Helical" evidence="1">
    <location>
        <begin position="297"/>
        <end position="314"/>
    </location>
</feature>
<feature type="transmembrane region" description="Helical" evidence="1">
    <location>
        <begin position="374"/>
        <end position="393"/>
    </location>
</feature>
<feature type="transmembrane region" description="Helical" evidence="1">
    <location>
        <begin position="139"/>
        <end position="157"/>
    </location>
</feature>
<comment type="caution">
    <text evidence="3">The sequence shown here is derived from an EMBL/GenBank/DDBJ whole genome shotgun (WGS) entry which is preliminary data.</text>
</comment>
<feature type="domain" description="Terminal beta-(1-&gt;2)-arabinofuranosyltransferase C-terminal" evidence="2">
    <location>
        <begin position="505"/>
        <end position="619"/>
    </location>
</feature>
<feature type="transmembrane region" description="Helical" evidence="1">
    <location>
        <begin position="34"/>
        <end position="56"/>
    </location>
</feature>
<evidence type="ECO:0000259" key="2">
    <source>
        <dbReference type="Pfam" id="PF26371"/>
    </source>
</evidence>
<keyword evidence="1" id="KW-0472">Membrane</keyword>
<dbReference type="AlphaFoldDB" id="A0A9X2IY97"/>
<keyword evidence="1" id="KW-1133">Transmembrane helix</keyword>
<feature type="transmembrane region" description="Helical" evidence="1">
    <location>
        <begin position="400"/>
        <end position="420"/>
    </location>
</feature>
<feature type="transmembrane region" description="Helical" evidence="1">
    <location>
        <begin position="114"/>
        <end position="133"/>
    </location>
</feature>
<gene>
    <name evidence="3" type="ORF">NDR86_25540</name>
</gene>
<feature type="transmembrane region" description="Helical" evidence="1">
    <location>
        <begin position="198"/>
        <end position="228"/>
    </location>
</feature>
<dbReference type="InterPro" id="IPR058983">
    <property type="entry name" value="AftB_C"/>
</dbReference>
<feature type="transmembrane region" description="Helical" evidence="1">
    <location>
        <begin position="240"/>
        <end position="260"/>
    </location>
</feature>
<dbReference type="Pfam" id="PF26371">
    <property type="entry name" value="AftB_C"/>
    <property type="match status" value="1"/>
</dbReference>
<feature type="transmembrane region" description="Helical" evidence="1">
    <location>
        <begin position="169"/>
        <end position="186"/>
    </location>
</feature>
<name>A0A9X2IY97_9NOCA</name>
<dbReference type="RefSeq" id="WP_251915306.1">
    <property type="nucleotide sequence ID" value="NZ_JAMRXG010000012.1"/>
</dbReference>
<evidence type="ECO:0000313" key="4">
    <source>
        <dbReference type="Proteomes" id="UP001139157"/>
    </source>
</evidence>
<dbReference type="EMBL" id="JAMRXG010000012">
    <property type="protein sequence ID" value="MCM6776857.1"/>
    <property type="molecule type" value="Genomic_DNA"/>
</dbReference>
<keyword evidence="1" id="KW-0812">Transmembrane</keyword>
<feature type="transmembrane region" description="Helical" evidence="1">
    <location>
        <begin position="91"/>
        <end position="107"/>
    </location>
</feature>
<keyword evidence="4" id="KW-1185">Reference proteome</keyword>